<reference evidence="4" key="1">
    <citation type="submission" date="2020-11" db="EMBL/GenBank/DDBJ databases">
        <authorList>
            <person name="Tran Van P."/>
        </authorList>
    </citation>
    <scope>NUCLEOTIDE SEQUENCE</scope>
</reference>
<accession>A0A7R8X4A5</accession>
<evidence type="ECO:0000256" key="2">
    <source>
        <dbReference type="SAM" id="MobiDB-lite"/>
    </source>
</evidence>
<evidence type="ECO:0000256" key="1">
    <source>
        <dbReference type="SAM" id="Coils"/>
    </source>
</evidence>
<feature type="region of interest" description="Disordered" evidence="2">
    <location>
        <begin position="923"/>
        <end position="966"/>
    </location>
</feature>
<feature type="compositionally biased region" description="Basic and acidic residues" evidence="2">
    <location>
        <begin position="327"/>
        <end position="347"/>
    </location>
</feature>
<feature type="compositionally biased region" description="Polar residues" evidence="2">
    <location>
        <begin position="503"/>
        <end position="514"/>
    </location>
</feature>
<feature type="region of interest" description="Disordered" evidence="2">
    <location>
        <begin position="275"/>
        <end position="297"/>
    </location>
</feature>
<evidence type="ECO:0000313" key="4">
    <source>
        <dbReference type="EMBL" id="CAD7240506.1"/>
    </source>
</evidence>
<feature type="compositionally biased region" description="Basic and acidic residues" evidence="2">
    <location>
        <begin position="515"/>
        <end position="528"/>
    </location>
</feature>
<dbReference type="Pfam" id="PF00010">
    <property type="entry name" value="HLH"/>
    <property type="match status" value="1"/>
</dbReference>
<feature type="compositionally biased region" description="Low complexity" evidence="2">
    <location>
        <begin position="759"/>
        <end position="769"/>
    </location>
</feature>
<feature type="region of interest" description="Disordered" evidence="2">
    <location>
        <begin position="494"/>
        <end position="541"/>
    </location>
</feature>
<feature type="compositionally biased region" description="Low complexity" evidence="2">
    <location>
        <begin position="1051"/>
        <end position="1065"/>
    </location>
</feature>
<feature type="compositionally biased region" description="Polar residues" evidence="2">
    <location>
        <begin position="144"/>
        <end position="155"/>
    </location>
</feature>
<feature type="region of interest" description="Disordered" evidence="2">
    <location>
        <begin position="316"/>
        <end position="388"/>
    </location>
</feature>
<feature type="compositionally biased region" description="Basic and acidic residues" evidence="2">
    <location>
        <begin position="173"/>
        <end position="184"/>
    </location>
</feature>
<dbReference type="PROSITE" id="PS50888">
    <property type="entry name" value="BHLH"/>
    <property type="match status" value="1"/>
</dbReference>
<feature type="compositionally biased region" description="Polar residues" evidence="2">
    <location>
        <begin position="348"/>
        <end position="361"/>
    </location>
</feature>
<dbReference type="GO" id="GO:0046983">
    <property type="term" value="F:protein dimerization activity"/>
    <property type="evidence" value="ECO:0007669"/>
    <property type="project" value="InterPro"/>
</dbReference>
<dbReference type="Proteomes" id="UP000677054">
    <property type="component" value="Unassembled WGS sequence"/>
</dbReference>
<feature type="region of interest" description="Disordered" evidence="2">
    <location>
        <begin position="1039"/>
        <end position="1102"/>
    </location>
</feature>
<feature type="region of interest" description="Disordered" evidence="2">
    <location>
        <begin position="141"/>
        <end position="184"/>
    </location>
</feature>
<dbReference type="AlphaFoldDB" id="A0A7R8X4A5"/>
<feature type="region of interest" description="Disordered" evidence="2">
    <location>
        <begin position="731"/>
        <end position="847"/>
    </location>
</feature>
<keyword evidence="5" id="KW-1185">Reference proteome</keyword>
<feature type="compositionally biased region" description="Low complexity" evidence="2">
    <location>
        <begin position="778"/>
        <end position="797"/>
    </location>
</feature>
<organism evidence="4">
    <name type="scientific">Darwinula stevensoni</name>
    <dbReference type="NCBI Taxonomy" id="69355"/>
    <lineage>
        <taxon>Eukaryota</taxon>
        <taxon>Metazoa</taxon>
        <taxon>Ecdysozoa</taxon>
        <taxon>Arthropoda</taxon>
        <taxon>Crustacea</taxon>
        <taxon>Oligostraca</taxon>
        <taxon>Ostracoda</taxon>
        <taxon>Podocopa</taxon>
        <taxon>Podocopida</taxon>
        <taxon>Darwinulocopina</taxon>
        <taxon>Darwinuloidea</taxon>
        <taxon>Darwinulidae</taxon>
        <taxon>Darwinula</taxon>
    </lineage>
</organism>
<dbReference type="EMBL" id="CAJPEV010000037">
    <property type="protein sequence ID" value="CAG0879309.1"/>
    <property type="molecule type" value="Genomic_DNA"/>
</dbReference>
<feature type="region of interest" description="Disordered" evidence="2">
    <location>
        <begin position="1"/>
        <end position="28"/>
    </location>
</feature>
<feature type="compositionally biased region" description="Polar residues" evidence="2">
    <location>
        <begin position="923"/>
        <end position="942"/>
    </location>
</feature>
<evidence type="ECO:0000313" key="5">
    <source>
        <dbReference type="Proteomes" id="UP000677054"/>
    </source>
</evidence>
<protein>
    <recommendedName>
        <fullName evidence="3">BHLH domain-containing protein</fullName>
    </recommendedName>
</protein>
<feature type="domain" description="BHLH" evidence="3">
    <location>
        <begin position="16"/>
        <end position="68"/>
    </location>
</feature>
<dbReference type="InterPro" id="IPR036638">
    <property type="entry name" value="HLH_DNA-bd_sf"/>
</dbReference>
<dbReference type="InterPro" id="IPR011598">
    <property type="entry name" value="bHLH_dom"/>
</dbReference>
<keyword evidence="1" id="KW-0175">Coiled coil</keyword>
<dbReference type="EMBL" id="LR899554">
    <property type="protein sequence ID" value="CAD7240506.1"/>
    <property type="molecule type" value="Genomic_DNA"/>
</dbReference>
<feature type="coiled-coil region" evidence="1">
    <location>
        <begin position="73"/>
        <end position="114"/>
    </location>
</feature>
<dbReference type="SMART" id="SM00353">
    <property type="entry name" value="HLH"/>
    <property type="match status" value="1"/>
</dbReference>
<proteinExistence type="predicted"/>
<gene>
    <name evidence="4" type="ORF">DSTB1V02_LOCUS527</name>
</gene>
<evidence type="ECO:0000259" key="3">
    <source>
        <dbReference type="PROSITE" id="PS50888"/>
    </source>
</evidence>
<sequence>MYRECRNHGQRSPGRRRRKNDARSEHQRRVRLATSFRRLETLLPSPDSSVPRSRASVLDAAADYIISLKEENRKVLERRLSNEVNVLKSHEDRIHSLERRISHLTNELDRRRQQDPSPAPPSVIICTNGQGPQSAVITELGPPFSSSKITKGSKNTSKRIRKVSSKSPSKELNAFKEAEKQRPENIRTEVPEEPVVKARVKSPEAQSNPPSYATNCRTSFIILNANLNSGHVLPMLMQQSQPLHVPVSSYAQNRLLVPRGTVVDPPKDIVLPLKGNLRGKRKKPMKAPSPITNEATNEVDLAEAAKSILALEQFSTDSGDSSIDSDQEPHDPKRTKDSNPETIHRECSQNQPDQNVSTTSSHQEKTEPKSAIKQANDMPASEGINGSSNIGGIISHSATGNVMVTGESKKYYSSVVSSSESNLVQVQSQSQVQRVMNDGGTTAQSSGNWTWSTRNNFTNLGTNTISTYSGMSGASSSLPSGAMNISLERDAIKKQQATKEPLENSTGQGLQQNNEKSKSVENQKEKSIKAQRPPVQTLNSNTHARVVQLPPFADIGHSNPWDVSQASVTTPSSDTWLPNLSWPINSSIAPSTTTSQVTWATKTWNNTDSSLSFFPRINSDERRVNPQCQAIRSSYNPCAVNKKQGPSDTQLPTSGQVPQFTNFHAEKNFGDIHPQHMTKAHSYNMANVTGSRNQHPNIAKPGEAGIVQANLANKDSQKQPQQQSVFSVRQLVESPVESGKITSSKTPTHEISQRHSRNSSPGSSAGQQPSDKEGIHYTAGTKGPSSSTSKSGHSQFKANGGKMGYSAESLVSGAKGHQSLRNSHQSRHVSDYNAPENNEAFHNNYYPTQGCQGGSSYRYNSSSTQFQNFASHPYPSPSAPPWTPWNNSTFFMHQGHQNPCSMISSSNLSPVHDNNYNSYIGHTYQHSSAPHPNTSNTNNNIQPLHRSRSGQEGRTGRNQNPTMHAPTLDLDIFQEVGTNRYNLDMNIQDQPAKKPFKDKESGQQSHGVLNPFVEGLSNMLDQSSYNNYMYLGFPALTPPGEDSPMGNILNTPTKQQQPQTQTQQQCLGQDKNLSFAAGGSKESDAQRRASDPGTSQMDTSNQTFTNFNLSNLFPEMGGNKASVFFLRPQALAEGQQALPPLH</sequence>
<feature type="compositionally biased region" description="Basic and acidic residues" evidence="2">
    <location>
        <begin position="1081"/>
        <end position="1090"/>
    </location>
</feature>
<name>A0A7R8X4A5_9CRUS</name>
<dbReference type="SUPFAM" id="SSF47459">
    <property type="entry name" value="HLH, helix-loop-helix DNA-binding domain"/>
    <property type="match status" value="1"/>
</dbReference>
<dbReference type="Gene3D" id="4.10.280.10">
    <property type="entry name" value="Helix-loop-helix DNA-binding domain"/>
    <property type="match status" value="1"/>
</dbReference>
<feature type="compositionally biased region" description="Polar residues" evidence="2">
    <location>
        <begin position="1092"/>
        <end position="1102"/>
    </location>
</feature>